<protein>
    <submittedName>
        <fullName evidence="3">Auto-transporter adhesin, head GIN domain</fullName>
    </submittedName>
</protein>
<evidence type="ECO:0000259" key="1">
    <source>
        <dbReference type="Pfam" id="PF10988"/>
    </source>
</evidence>
<dbReference type="Proteomes" id="UP000198940">
    <property type="component" value="Unassembled WGS sequence"/>
</dbReference>
<evidence type="ECO:0000313" key="3">
    <source>
        <dbReference type="EMBL" id="SHK59843.1"/>
    </source>
</evidence>
<name>A0A1M6TSF7_9FLAO</name>
<accession>A0A1M6TSF7</accession>
<dbReference type="STRING" id="1055723.SAMN05216293_1496"/>
<comment type="caution">
    <text evidence="3">The sequence shown here is derived from an EMBL/GenBank/DDBJ whole genome shotgun (WGS) entry which is preliminary data.</text>
</comment>
<dbReference type="InterPro" id="IPR021255">
    <property type="entry name" value="DUF2807"/>
</dbReference>
<dbReference type="EMBL" id="FOKU01000003">
    <property type="protein sequence ID" value="SFB90207.1"/>
    <property type="molecule type" value="Genomic_DNA"/>
</dbReference>
<organism evidence="3 4">
    <name type="scientific">Flagellimonas taeanensis</name>
    <dbReference type="NCBI Taxonomy" id="1005926"/>
    <lineage>
        <taxon>Bacteria</taxon>
        <taxon>Pseudomonadati</taxon>
        <taxon>Bacteroidota</taxon>
        <taxon>Flavobacteriia</taxon>
        <taxon>Flavobacteriales</taxon>
        <taxon>Flavobacteriaceae</taxon>
        <taxon>Flagellimonas</taxon>
    </lineage>
</organism>
<feature type="domain" description="Putative auto-transporter adhesin head GIN" evidence="1">
    <location>
        <begin position="57"/>
        <end position="250"/>
    </location>
</feature>
<evidence type="ECO:0000313" key="2">
    <source>
        <dbReference type="EMBL" id="SFB90207.1"/>
    </source>
</evidence>
<dbReference type="Pfam" id="PF10988">
    <property type="entry name" value="DUF2807"/>
    <property type="match status" value="1"/>
</dbReference>
<proteinExistence type="predicted"/>
<dbReference type="AlphaFoldDB" id="A0A1M6TSF7"/>
<dbReference type="EMBL" id="FRAT01000003">
    <property type="protein sequence ID" value="SHK59843.1"/>
    <property type="molecule type" value="Genomic_DNA"/>
</dbReference>
<dbReference type="RefSeq" id="WP_083569601.1">
    <property type="nucleotide sequence ID" value="NZ_FOKU01000003.1"/>
</dbReference>
<evidence type="ECO:0000313" key="5">
    <source>
        <dbReference type="Proteomes" id="UP000198940"/>
    </source>
</evidence>
<keyword evidence="5" id="KW-1185">Reference proteome</keyword>
<evidence type="ECO:0000313" key="4">
    <source>
        <dbReference type="Proteomes" id="UP000184031"/>
    </source>
</evidence>
<dbReference type="Proteomes" id="UP000184031">
    <property type="component" value="Unassembled WGS sequence"/>
</dbReference>
<dbReference type="OrthoDB" id="1466971at2"/>
<reference evidence="3 4" key="1">
    <citation type="submission" date="2016-11" db="EMBL/GenBank/DDBJ databases">
        <authorList>
            <person name="Varghese N."/>
            <person name="Submissions S."/>
        </authorList>
    </citation>
    <scope>NUCLEOTIDE SEQUENCE [LARGE SCALE GENOMIC DNA]</scope>
    <source>
        <strain evidence="3 4">CGMCC 1.12174</strain>
        <strain evidence="2 5">DSM 26351</strain>
    </source>
</reference>
<gene>
    <name evidence="2" type="ORF">SAMN04487891_103338</name>
    <name evidence="3" type="ORF">SAMN05216293_1496</name>
</gene>
<dbReference type="Gene3D" id="2.160.20.120">
    <property type="match status" value="1"/>
</dbReference>
<dbReference type="PROSITE" id="PS51257">
    <property type="entry name" value="PROKAR_LIPOPROTEIN"/>
    <property type="match status" value="1"/>
</dbReference>
<sequence length="267" mass="29358">MKVGKHEIQNTKCPLEGTLGVFLILFTFLMVSCNGEKVPDCFQNAGDMVRRPVDVSNFTTITVFENLNVVLKQGDEPLVEIETGEYLLSDVSAEVEDGRLILRNENSCNYVREYGLTTVYVTSPNITEIRSSTGLLISSDGVLAYPSLNLIAESYANPETETTDGSFDLNLNATSVRIVVNGIAYFKLRGTTENFNVTVAAGDSRIEAENLISENVTINHRGSNDVLVNPQQRLSGVIRGTGDVISVNRPPEVDVEELFNGRLIFQE</sequence>